<sequence>MSWEKPGSDDILTQYASSHPVYEWMPYYTRADAPRNIQLEDRLFSKETLIHTGIHFKRYEEMKVTVFNGPDGFKPMHTFEDSPLDNEVKENVLRMGYKSPTPIQRNAIPLILAGKDLLGCAQTGSGKSAAYLVPIISNLLALLEKHPEAQTRRRPSAPLALVLVPTRELAIQLHADAARFSYRTPVRPTVIYGGPPASQLRTNLASGCDVLIATPGRLKDFIENRGVSLTNIRYLVLDEADRMLDMGFEGDIREIVLNSPMPHVLNRQTLLFSATFPRTIQKLAEDFIVPHAAKVRIGRIGGTTKDITQNVMYAEDCEKRNMLFEILKTKVARTLIFVKTKREADICGRSPIMIATSVASRGLDIKDIMHVINYHLPSDIDEYIHRIGRTARVGNPGLATSFYNENDAMLAPALTKILQECGQEVPDFLEQYIDPDSTYETPDTGFVTKEELVQEEEEEDGKPGGGDSWGGQEKASSSGWETKDTAGGERHDKEMPTESGWSAGGETSTGTDGWAIAEPPSAPRSGW</sequence>
<dbReference type="PROSITE" id="PS51192">
    <property type="entry name" value="HELICASE_ATP_BIND_1"/>
    <property type="match status" value="1"/>
</dbReference>
<feature type="domain" description="Helicase C-terminal" evidence="10">
    <location>
        <begin position="275"/>
        <end position="433"/>
    </location>
</feature>
<keyword evidence="2 7" id="KW-0547">Nucleotide-binding</keyword>
<evidence type="ECO:0000313" key="13">
    <source>
        <dbReference type="Proteomes" id="UP000807716"/>
    </source>
</evidence>
<dbReference type="EMBL" id="JAAAJB010000324">
    <property type="protein sequence ID" value="KAG0258445.1"/>
    <property type="molecule type" value="Genomic_DNA"/>
</dbReference>
<comment type="caution">
    <text evidence="12">The sequence shown here is derived from an EMBL/GenBank/DDBJ whole genome shotgun (WGS) entry which is preliminary data.</text>
</comment>
<dbReference type="PANTHER" id="PTHR47958">
    <property type="entry name" value="ATP-DEPENDENT RNA HELICASE DBP3"/>
    <property type="match status" value="1"/>
</dbReference>
<evidence type="ECO:0000259" key="10">
    <source>
        <dbReference type="PROSITE" id="PS51194"/>
    </source>
</evidence>
<evidence type="ECO:0000259" key="9">
    <source>
        <dbReference type="PROSITE" id="PS51192"/>
    </source>
</evidence>
<dbReference type="OrthoDB" id="196131at2759"/>
<evidence type="ECO:0000256" key="1">
    <source>
        <dbReference type="ARBA" id="ARBA00012552"/>
    </source>
</evidence>
<dbReference type="InterPro" id="IPR027417">
    <property type="entry name" value="P-loop_NTPase"/>
</dbReference>
<dbReference type="InterPro" id="IPR001650">
    <property type="entry name" value="Helicase_C-like"/>
</dbReference>
<comment type="similarity">
    <text evidence="7">Belongs to the DEAD box helicase family.</text>
</comment>
<dbReference type="CDD" id="cd18787">
    <property type="entry name" value="SF2_C_DEAD"/>
    <property type="match status" value="1"/>
</dbReference>
<dbReference type="AlphaFoldDB" id="A0A9P6U3T8"/>
<dbReference type="SMART" id="SM00490">
    <property type="entry name" value="HELICc"/>
    <property type="match status" value="1"/>
</dbReference>
<dbReference type="PROSITE" id="PS51194">
    <property type="entry name" value="HELICASE_CTER"/>
    <property type="match status" value="1"/>
</dbReference>
<keyword evidence="13" id="KW-1185">Reference proteome</keyword>
<accession>A0A9P6U3T8</accession>
<feature type="region of interest" description="Disordered" evidence="8">
    <location>
        <begin position="452"/>
        <end position="527"/>
    </location>
</feature>
<feature type="compositionally biased region" description="Basic and acidic residues" evidence="8">
    <location>
        <begin position="481"/>
        <end position="496"/>
    </location>
</feature>
<name>A0A9P6U3T8_9FUNG</name>
<dbReference type="InterPro" id="IPR011545">
    <property type="entry name" value="DEAD/DEAH_box_helicase_dom"/>
</dbReference>
<dbReference type="GO" id="GO:0005524">
    <property type="term" value="F:ATP binding"/>
    <property type="evidence" value="ECO:0007669"/>
    <property type="project" value="UniProtKB-KW"/>
</dbReference>
<dbReference type="SUPFAM" id="SSF52540">
    <property type="entry name" value="P-loop containing nucleoside triphosphate hydrolases"/>
    <property type="match status" value="2"/>
</dbReference>
<evidence type="ECO:0000259" key="11">
    <source>
        <dbReference type="PROSITE" id="PS51195"/>
    </source>
</evidence>
<organism evidence="12 13">
    <name type="scientific">Actinomortierella ambigua</name>
    <dbReference type="NCBI Taxonomy" id="1343610"/>
    <lineage>
        <taxon>Eukaryota</taxon>
        <taxon>Fungi</taxon>
        <taxon>Fungi incertae sedis</taxon>
        <taxon>Mucoromycota</taxon>
        <taxon>Mortierellomycotina</taxon>
        <taxon>Mortierellomycetes</taxon>
        <taxon>Mortierellales</taxon>
        <taxon>Mortierellaceae</taxon>
        <taxon>Actinomortierella</taxon>
    </lineage>
</organism>
<evidence type="ECO:0000256" key="3">
    <source>
        <dbReference type="ARBA" id="ARBA00022801"/>
    </source>
</evidence>
<keyword evidence="5 7" id="KW-0067">ATP-binding</keyword>
<dbReference type="PROSITE" id="PS00039">
    <property type="entry name" value="DEAD_ATP_HELICASE"/>
    <property type="match status" value="1"/>
</dbReference>
<dbReference type="GO" id="GO:0016787">
    <property type="term" value="F:hydrolase activity"/>
    <property type="evidence" value="ECO:0007669"/>
    <property type="project" value="UniProtKB-KW"/>
</dbReference>
<evidence type="ECO:0000313" key="12">
    <source>
        <dbReference type="EMBL" id="KAG0258445.1"/>
    </source>
</evidence>
<dbReference type="Pfam" id="PF00270">
    <property type="entry name" value="DEAD"/>
    <property type="match status" value="1"/>
</dbReference>
<dbReference type="Pfam" id="PF00271">
    <property type="entry name" value="Helicase_C"/>
    <property type="match status" value="1"/>
</dbReference>
<keyword evidence="4 7" id="KW-0347">Helicase</keyword>
<dbReference type="InterPro" id="IPR000629">
    <property type="entry name" value="RNA-helicase_DEAD-box_CS"/>
</dbReference>
<dbReference type="SMART" id="SM00487">
    <property type="entry name" value="DEXDc"/>
    <property type="match status" value="1"/>
</dbReference>
<evidence type="ECO:0000256" key="7">
    <source>
        <dbReference type="RuleBase" id="RU000492"/>
    </source>
</evidence>
<dbReference type="GO" id="GO:0003676">
    <property type="term" value="F:nucleic acid binding"/>
    <property type="evidence" value="ECO:0007669"/>
    <property type="project" value="InterPro"/>
</dbReference>
<feature type="domain" description="DEAD-box RNA helicase Q" evidence="11">
    <location>
        <begin position="77"/>
        <end position="105"/>
    </location>
</feature>
<protein>
    <recommendedName>
        <fullName evidence="1">RNA helicase</fullName>
        <ecNumber evidence="1">3.6.4.13</ecNumber>
    </recommendedName>
</protein>
<dbReference type="Gene3D" id="3.40.50.300">
    <property type="entry name" value="P-loop containing nucleotide triphosphate hydrolases"/>
    <property type="match status" value="2"/>
</dbReference>
<feature type="domain" description="Helicase ATP-binding" evidence="9">
    <location>
        <begin position="108"/>
        <end position="294"/>
    </location>
</feature>
<feature type="short sequence motif" description="Q motif" evidence="6">
    <location>
        <begin position="77"/>
        <end position="105"/>
    </location>
</feature>
<keyword evidence="3 7" id="KW-0378">Hydrolase</keyword>
<evidence type="ECO:0000256" key="2">
    <source>
        <dbReference type="ARBA" id="ARBA00022741"/>
    </source>
</evidence>
<dbReference type="EC" id="3.6.4.13" evidence="1"/>
<dbReference type="InterPro" id="IPR014001">
    <property type="entry name" value="Helicase_ATP-bd"/>
</dbReference>
<dbReference type="GO" id="GO:0003724">
    <property type="term" value="F:RNA helicase activity"/>
    <property type="evidence" value="ECO:0007669"/>
    <property type="project" value="UniProtKB-EC"/>
</dbReference>
<proteinExistence type="inferred from homology"/>
<gene>
    <name evidence="12" type="primary">DED1_2</name>
    <name evidence="12" type="ORF">DFQ27_004642</name>
</gene>
<evidence type="ECO:0000256" key="6">
    <source>
        <dbReference type="PROSITE-ProRule" id="PRU00552"/>
    </source>
</evidence>
<reference evidence="12" key="1">
    <citation type="journal article" date="2020" name="Fungal Divers.">
        <title>Resolving the Mortierellaceae phylogeny through synthesis of multi-gene phylogenetics and phylogenomics.</title>
        <authorList>
            <person name="Vandepol N."/>
            <person name="Liber J."/>
            <person name="Desiro A."/>
            <person name="Na H."/>
            <person name="Kennedy M."/>
            <person name="Barry K."/>
            <person name="Grigoriev I.V."/>
            <person name="Miller A.N."/>
            <person name="O'Donnell K."/>
            <person name="Stajich J.E."/>
            <person name="Bonito G."/>
        </authorList>
    </citation>
    <scope>NUCLEOTIDE SEQUENCE</scope>
    <source>
        <strain evidence="12">BC1065</strain>
    </source>
</reference>
<evidence type="ECO:0000256" key="5">
    <source>
        <dbReference type="ARBA" id="ARBA00022840"/>
    </source>
</evidence>
<dbReference type="Proteomes" id="UP000807716">
    <property type="component" value="Unassembled WGS sequence"/>
</dbReference>
<evidence type="ECO:0000256" key="4">
    <source>
        <dbReference type="ARBA" id="ARBA00022806"/>
    </source>
</evidence>
<evidence type="ECO:0000256" key="8">
    <source>
        <dbReference type="SAM" id="MobiDB-lite"/>
    </source>
</evidence>
<dbReference type="PROSITE" id="PS51195">
    <property type="entry name" value="Q_MOTIF"/>
    <property type="match status" value="1"/>
</dbReference>
<dbReference type="InterPro" id="IPR014014">
    <property type="entry name" value="RNA_helicase_DEAD_Q_motif"/>
</dbReference>